<reference evidence="2" key="1">
    <citation type="submission" date="2016-10" db="EMBL/GenBank/DDBJ databases">
        <authorList>
            <person name="Varghese N."/>
            <person name="Submissions S."/>
        </authorList>
    </citation>
    <scope>NUCLEOTIDE SEQUENCE [LARGE SCALE GENOMIC DNA]</scope>
    <source>
        <strain evidence="2">CGMCC 1.10223</strain>
    </source>
</reference>
<protein>
    <submittedName>
        <fullName evidence="1">Uncharacterized protein</fullName>
    </submittedName>
</protein>
<gene>
    <name evidence="1" type="ORF">SAMN04487969_105143</name>
</gene>
<dbReference type="EMBL" id="FONN01000005">
    <property type="protein sequence ID" value="SFE69117.1"/>
    <property type="molecule type" value="Genomic_DNA"/>
</dbReference>
<evidence type="ECO:0000313" key="2">
    <source>
        <dbReference type="Proteomes" id="UP000183410"/>
    </source>
</evidence>
<dbReference type="AlphaFoldDB" id="A0A1I2CLA8"/>
<dbReference type="Proteomes" id="UP000183410">
    <property type="component" value="Unassembled WGS sequence"/>
</dbReference>
<evidence type="ECO:0000313" key="1">
    <source>
        <dbReference type="EMBL" id="SFE69117.1"/>
    </source>
</evidence>
<sequence length="78" mass="8670">MQTQYNNEMLDLPELAIIIDSSSWQKHDKESKKSIFNNADALLKMPDFMVDSGNARSFVAAATCLALIRGQSHLTLQG</sequence>
<keyword evidence="2" id="KW-1185">Reference proteome</keyword>
<proteinExistence type="predicted"/>
<accession>A0A1I2CLA8</accession>
<name>A0A1I2CLA8_9BACL</name>
<organism evidence="1 2">
    <name type="scientific">Paenibacillus algorifonticola</name>
    <dbReference type="NCBI Taxonomy" id="684063"/>
    <lineage>
        <taxon>Bacteria</taxon>
        <taxon>Bacillati</taxon>
        <taxon>Bacillota</taxon>
        <taxon>Bacilli</taxon>
        <taxon>Bacillales</taxon>
        <taxon>Paenibacillaceae</taxon>
        <taxon>Paenibacillus</taxon>
    </lineage>
</organism>
<dbReference type="RefSeq" id="WP_046231512.1">
    <property type="nucleotide sequence ID" value="NZ_FONN01000005.1"/>
</dbReference>